<name>A0ABY8A3Z6_9ACTN</name>
<dbReference type="RefSeq" id="WP_275306356.1">
    <property type="nucleotide sequence ID" value="NZ_CP095749.1"/>
</dbReference>
<gene>
    <name evidence="1" type="ORF">MOV08_04400</name>
</gene>
<reference evidence="1 2" key="1">
    <citation type="submission" date="2022-03" db="EMBL/GenBank/DDBJ databases">
        <title>Streptomyces yunnanensis P86,complete genome.</title>
        <authorList>
            <person name="Chen S."/>
            <person name="Zhang Q."/>
        </authorList>
    </citation>
    <scope>NUCLEOTIDE SEQUENCE [LARGE SCALE GENOMIC DNA]</scope>
    <source>
        <strain evidence="1 2">P86</strain>
    </source>
</reference>
<dbReference type="EMBL" id="CP095749">
    <property type="protein sequence ID" value="WEB38610.1"/>
    <property type="molecule type" value="Genomic_DNA"/>
</dbReference>
<organism evidence="1 2">
    <name type="scientific">Streptomyces yunnanensis</name>
    <dbReference type="NCBI Taxonomy" id="156453"/>
    <lineage>
        <taxon>Bacteria</taxon>
        <taxon>Bacillati</taxon>
        <taxon>Actinomycetota</taxon>
        <taxon>Actinomycetes</taxon>
        <taxon>Kitasatosporales</taxon>
        <taxon>Streptomycetaceae</taxon>
        <taxon>Streptomyces</taxon>
    </lineage>
</organism>
<proteinExistence type="predicted"/>
<evidence type="ECO:0000313" key="2">
    <source>
        <dbReference type="Proteomes" id="UP001218629"/>
    </source>
</evidence>
<keyword evidence="2" id="KW-1185">Reference proteome</keyword>
<protein>
    <submittedName>
        <fullName evidence="1">Uncharacterized protein</fullName>
    </submittedName>
</protein>
<accession>A0ABY8A3Z6</accession>
<sequence length="138" mass="14912">MDTLARQVDLFTSCKEVKPGTEYDASHDGTDAGWGVQEAADPSWGIKERAVCKDFRRPMALLLVSDMRKFQTAAKKAKAPFAIGKNYAVVPVGDDQIEALSPSGLAFLTCAPDFSPPSGHRTEKALVDGCVLSDYFPT</sequence>
<dbReference type="Proteomes" id="UP001218629">
    <property type="component" value="Chromosome"/>
</dbReference>
<evidence type="ECO:0000313" key="1">
    <source>
        <dbReference type="EMBL" id="WEB38610.1"/>
    </source>
</evidence>